<reference evidence="2" key="1">
    <citation type="submission" date="2023-08" db="EMBL/GenBank/DDBJ databases">
        <authorList>
            <person name="Audoor S."/>
            <person name="Bilcke G."/>
        </authorList>
    </citation>
    <scope>NUCLEOTIDE SEQUENCE</scope>
</reference>
<organism evidence="2 3">
    <name type="scientific">Cylindrotheca closterium</name>
    <dbReference type="NCBI Taxonomy" id="2856"/>
    <lineage>
        <taxon>Eukaryota</taxon>
        <taxon>Sar</taxon>
        <taxon>Stramenopiles</taxon>
        <taxon>Ochrophyta</taxon>
        <taxon>Bacillariophyta</taxon>
        <taxon>Bacillariophyceae</taxon>
        <taxon>Bacillariophycidae</taxon>
        <taxon>Bacillariales</taxon>
        <taxon>Bacillariaceae</taxon>
        <taxon>Cylindrotheca</taxon>
    </lineage>
</organism>
<dbReference type="EMBL" id="CAKOGP040002086">
    <property type="protein sequence ID" value="CAJ1961161.1"/>
    <property type="molecule type" value="Genomic_DNA"/>
</dbReference>
<proteinExistence type="predicted"/>
<accession>A0AAD2G369</accession>
<keyword evidence="3" id="KW-1185">Reference proteome</keyword>
<sequence length="191" mass="21457">MRFGMDTAPPILMQEFCSVLSSEPWAGVFPAPIQVSDMVRLGFLPLLPQELTIGPYCKDLMHLCDFQYPIGLMQEWAKKAEDAEPTKPLTKTLDVLSDSESSGDDNDDDSPPTFEWTTIIKKSLVVSTPKPVEDKKKSLLTAPTSPEDNDAWIDQLAQMDLTNDRPSPLFIMILPAEEDGCYFVVVRQRYL</sequence>
<comment type="caution">
    <text evidence="2">The sequence shown here is derived from an EMBL/GenBank/DDBJ whole genome shotgun (WGS) entry which is preliminary data.</text>
</comment>
<evidence type="ECO:0000256" key="1">
    <source>
        <dbReference type="SAM" id="MobiDB-lite"/>
    </source>
</evidence>
<dbReference type="AlphaFoldDB" id="A0AAD2G369"/>
<gene>
    <name evidence="2" type="ORF">CYCCA115_LOCUS19069</name>
</gene>
<dbReference type="Proteomes" id="UP001295423">
    <property type="component" value="Unassembled WGS sequence"/>
</dbReference>
<evidence type="ECO:0000313" key="2">
    <source>
        <dbReference type="EMBL" id="CAJ1961161.1"/>
    </source>
</evidence>
<feature type="compositionally biased region" description="Acidic residues" evidence="1">
    <location>
        <begin position="101"/>
        <end position="110"/>
    </location>
</feature>
<name>A0AAD2G369_9STRA</name>
<evidence type="ECO:0000313" key="3">
    <source>
        <dbReference type="Proteomes" id="UP001295423"/>
    </source>
</evidence>
<feature type="region of interest" description="Disordered" evidence="1">
    <location>
        <begin position="81"/>
        <end position="113"/>
    </location>
</feature>
<protein>
    <submittedName>
        <fullName evidence="2">Uncharacterized protein</fullName>
    </submittedName>
</protein>